<feature type="transmembrane region" description="Helical" evidence="6">
    <location>
        <begin position="172"/>
        <end position="192"/>
    </location>
</feature>
<comment type="caution">
    <text evidence="7">The sequence shown here is derived from an EMBL/GenBank/DDBJ whole genome shotgun (WGS) entry which is preliminary data.</text>
</comment>
<dbReference type="EMBL" id="MGDZ01000006">
    <property type="protein sequence ID" value="OGL74134.1"/>
    <property type="molecule type" value="Genomic_DNA"/>
</dbReference>
<evidence type="ECO:0000256" key="4">
    <source>
        <dbReference type="ARBA" id="ARBA00022989"/>
    </source>
</evidence>
<feature type="transmembrane region" description="Helical" evidence="6">
    <location>
        <begin position="291"/>
        <end position="309"/>
    </location>
</feature>
<evidence type="ECO:0000256" key="2">
    <source>
        <dbReference type="ARBA" id="ARBA00022475"/>
    </source>
</evidence>
<keyword evidence="4 6" id="KW-1133">Transmembrane helix</keyword>
<feature type="transmembrane region" description="Helical" evidence="6">
    <location>
        <begin position="147"/>
        <end position="166"/>
    </location>
</feature>
<dbReference type="STRING" id="1802391.A3D72_02505"/>
<dbReference type="Proteomes" id="UP000176303">
    <property type="component" value="Unassembled WGS sequence"/>
</dbReference>
<feature type="transmembrane region" description="Helical" evidence="6">
    <location>
        <begin position="329"/>
        <end position="352"/>
    </location>
</feature>
<organism evidence="7 8">
    <name type="scientific">Candidatus Uhrbacteria bacterium RIFCSPHIGHO2_02_FULL_57_19</name>
    <dbReference type="NCBI Taxonomy" id="1802391"/>
    <lineage>
        <taxon>Bacteria</taxon>
        <taxon>Candidatus Uhriibacteriota</taxon>
    </lineage>
</organism>
<accession>A0A1F7U8T7</accession>
<dbReference type="PANTHER" id="PTHR30250:SF11">
    <property type="entry name" value="O-ANTIGEN TRANSPORTER-RELATED"/>
    <property type="match status" value="1"/>
</dbReference>
<reference evidence="7 8" key="1">
    <citation type="journal article" date="2016" name="Nat. Commun.">
        <title>Thousands of microbial genomes shed light on interconnected biogeochemical processes in an aquifer system.</title>
        <authorList>
            <person name="Anantharaman K."/>
            <person name="Brown C.T."/>
            <person name="Hug L.A."/>
            <person name="Sharon I."/>
            <person name="Castelle C.J."/>
            <person name="Probst A.J."/>
            <person name="Thomas B.C."/>
            <person name="Singh A."/>
            <person name="Wilkins M.J."/>
            <person name="Karaoz U."/>
            <person name="Brodie E.L."/>
            <person name="Williams K.H."/>
            <person name="Hubbard S.S."/>
            <person name="Banfield J.F."/>
        </authorList>
    </citation>
    <scope>NUCLEOTIDE SEQUENCE [LARGE SCALE GENOMIC DNA]</scope>
</reference>
<feature type="transmembrane region" description="Helical" evidence="6">
    <location>
        <begin position="382"/>
        <end position="404"/>
    </location>
</feature>
<keyword evidence="3 6" id="KW-0812">Transmembrane</keyword>
<evidence type="ECO:0000256" key="3">
    <source>
        <dbReference type="ARBA" id="ARBA00022692"/>
    </source>
</evidence>
<keyword evidence="2" id="KW-1003">Cell membrane</keyword>
<keyword evidence="5 6" id="KW-0472">Membrane</keyword>
<evidence type="ECO:0000256" key="6">
    <source>
        <dbReference type="SAM" id="Phobius"/>
    </source>
</evidence>
<gene>
    <name evidence="7" type="ORF">A3D72_02505</name>
</gene>
<feature type="transmembrane region" description="Helical" evidence="6">
    <location>
        <begin position="416"/>
        <end position="433"/>
    </location>
</feature>
<evidence type="ECO:0000256" key="1">
    <source>
        <dbReference type="ARBA" id="ARBA00004651"/>
    </source>
</evidence>
<feature type="transmembrane region" description="Helical" evidence="6">
    <location>
        <begin position="250"/>
        <end position="271"/>
    </location>
</feature>
<proteinExistence type="predicted"/>
<feature type="transmembrane region" description="Helical" evidence="6">
    <location>
        <begin position="359"/>
        <end position="376"/>
    </location>
</feature>
<dbReference type="PANTHER" id="PTHR30250">
    <property type="entry name" value="PST FAMILY PREDICTED COLANIC ACID TRANSPORTER"/>
    <property type="match status" value="1"/>
</dbReference>
<feature type="transmembrane region" description="Helical" evidence="6">
    <location>
        <begin position="12"/>
        <end position="32"/>
    </location>
</feature>
<dbReference type="Pfam" id="PF01943">
    <property type="entry name" value="Polysacc_synt"/>
    <property type="match status" value="1"/>
</dbReference>
<dbReference type="InterPro" id="IPR002797">
    <property type="entry name" value="Polysacc_synth"/>
</dbReference>
<name>A0A1F7U8T7_9BACT</name>
<feature type="transmembrane region" description="Helical" evidence="6">
    <location>
        <begin position="44"/>
        <end position="67"/>
    </location>
</feature>
<evidence type="ECO:0000313" key="8">
    <source>
        <dbReference type="Proteomes" id="UP000176303"/>
    </source>
</evidence>
<dbReference type="InterPro" id="IPR050833">
    <property type="entry name" value="Poly_Biosynth_Transport"/>
</dbReference>
<evidence type="ECO:0000313" key="7">
    <source>
        <dbReference type="EMBL" id="OGL74134.1"/>
    </source>
</evidence>
<feature type="transmembrane region" description="Helical" evidence="6">
    <location>
        <begin position="87"/>
        <end position="108"/>
    </location>
</feature>
<feature type="transmembrane region" description="Helical" evidence="6">
    <location>
        <begin position="213"/>
        <end position="230"/>
    </location>
</feature>
<feature type="transmembrane region" description="Helical" evidence="6">
    <location>
        <begin position="439"/>
        <end position="460"/>
    </location>
</feature>
<feature type="transmembrane region" description="Helical" evidence="6">
    <location>
        <begin position="114"/>
        <end position="135"/>
    </location>
</feature>
<comment type="subcellular location">
    <subcellularLocation>
        <location evidence="1">Cell membrane</location>
        <topology evidence="1">Multi-pass membrane protein</topology>
    </subcellularLocation>
</comment>
<dbReference type="GO" id="GO:0005886">
    <property type="term" value="C:plasma membrane"/>
    <property type="evidence" value="ECO:0007669"/>
    <property type="project" value="UniProtKB-SubCell"/>
</dbReference>
<dbReference type="CDD" id="cd13128">
    <property type="entry name" value="MATE_Wzx_like"/>
    <property type="match status" value="1"/>
</dbReference>
<dbReference type="AlphaFoldDB" id="A0A1F7U8T7"/>
<sequence>MSTTRAIAKNTVIQFASRALATILGVAVIGVMTRELGLDGFGAYTTASAFIQIFGVLTDFGISIVALQMLSEADANQAKILGNALTLRFATAAVFLGMAPLVALAFPYPLIIKLGILLFVPSQFANAGVQVLTTVFQRRLRMERAAAGELTSRVIQILGVVAAAFYDWGLLGIIAAIAAGNLVQFILAFVLAEKTEPFKLEVDRRMWREIMRRSAPIGLSIAFNVIYLRADALILSLTRTQAEVGLYGAAYRVIDVLTVLPFLFMGLIMPLMSNAWSIGDRNRLARITQRAFDAMAIAAIPLAAGAAILGRPLMRLVAGDAFEVSGGILAILTVGLASIFIGAVAGHGIVALGLQGKMVRFYAADAAISLALYFLAIPRFGVWGAAGVTVFSELFIAIAASALYLRRSGIHLRLSVAAKSILASAAMAGLLFILRDLPILAGIAIGGVIYLTFLFILGGIPKEILAQLRRQPSDV</sequence>
<evidence type="ECO:0000256" key="5">
    <source>
        <dbReference type="ARBA" id="ARBA00023136"/>
    </source>
</evidence>
<protein>
    <submittedName>
        <fullName evidence="7">Uncharacterized protein</fullName>
    </submittedName>
</protein>